<evidence type="ECO:0000313" key="1">
    <source>
        <dbReference type="EMBL" id="WOL19782.1"/>
    </source>
</evidence>
<gene>
    <name evidence="1" type="ORF">Cni_G28584</name>
</gene>
<evidence type="ECO:0000313" key="2">
    <source>
        <dbReference type="Proteomes" id="UP001327560"/>
    </source>
</evidence>
<dbReference type="PANTHER" id="PTHR35510:SF1">
    <property type="entry name" value="DBH-LIKE MONOOXYGENASE"/>
    <property type="match status" value="1"/>
</dbReference>
<organism evidence="1 2">
    <name type="scientific">Canna indica</name>
    <name type="common">Indian-shot</name>
    <dbReference type="NCBI Taxonomy" id="4628"/>
    <lineage>
        <taxon>Eukaryota</taxon>
        <taxon>Viridiplantae</taxon>
        <taxon>Streptophyta</taxon>
        <taxon>Embryophyta</taxon>
        <taxon>Tracheophyta</taxon>
        <taxon>Spermatophyta</taxon>
        <taxon>Magnoliopsida</taxon>
        <taxon>Liliopsida</taxon>
        <taxon>Zingiberales</taxon>
        <taxon>Cannaceae</taxon>
        <taxon>Canna</taxon>
    </lineage>
</organism>
<dbReference type="EMBL" id="CP136898">
    <property type="protein sequence ID" value="WOL19782.1"/>
    <property type="molecule type" value="Genomic_DNA"/>
</dbReference>
<accession>A0AAQ3L2S4</accession>
<name>A0AAQ3L2S4_9LILI</name>
<protein>
    <submittedName>
        <fullName evidence="1">Uncharacterized protein</fullName>
    </submittedName>
</protein>
<reference evidence="1 2" key="1">
    <citation type="submission" date="2023-10" db="EMBL/GenBank/DDBJ databases">
        <title>Chromosome-scale genome assembly provides insights into flower coloration mechanisms of Canna indica.</title>
        <authorList>
            <person name="Li C."/>
        </authorList>
    </citation>
    <scope>NUCLEOTIDE SEQUENCE [LARGE SCALE GENOMIC DNA]</scope>
    <source>
        <tissue evidence="1">Flower</tissue>
    </source>
</reference>
<proteinExistence type="predicted"/>
<dbReference type="Proteomes" id="UP001327560">
    <property type="component" value="Chromosome 9"/>
</dbReference>
<keyword evidence="2" id="KW-1185">Reference proteome</keyword>
<sequence length="255" mass="28313">MPQAWVVSVRLGLGERRRMAGFWHGKLKRKELEEVYDDFAEFSLSSPARKIRRLDAELPPIMEEVEPTSTLSFNQQFPQETISASVSSMPNLGSVVSQAMPTRPSNNDQRALVLYKPVEMPLLLSPSPTNVSIKFNSGFIDGLKSHMFKPRITNFDEKDKHTDADESCLAVIPWVPSQLASDSGGFEGSESQNNLSGEVMESEDANVTSMEIEDGNIRGLATTGGVGNENFQQQQQHCMTAQLTPNTSNSIMWSW</sequence>
<dbReference type="PANTHER" id="PTHR35510">
    <property type="entry name" value="DBH-LIKE MONOOXYGENASE"/>
    <property type="match status" value="1"/>
</dbReference>
<dbReference type="AlphaFoldDB" id="A0AAQ3L2S4"/>